<protein>
    <submittedName>
        <fullName evidence="1">Uncharacterized protein</fullName>
    </submittedName>
</protein>
<organism evidence="1">
    <name type="scientific">Anguilla anguilla</name>
    <name type="common">European freshwater eel</name>
    <name type="synonym">Muraena anguilla</name>
    <dbReference type="NCBI Taxonomy" id="7936"/>
    <lineage>
        <taxon>Eukaryota</taxon>
        <taxon>Metazoa</taxon>
        <taxon>Chordata</taxon>
        <taxon>Craniata</taxon>
        <taxon>Vertebrata</taxon>
        <taxon>Euteleostomi</taxon>
        <taxon>Actinopterygii</taxon>
        <taxon>Neopterygii</taxon>
        <taxon>Teleostei</taxon>
        <taxon>Anguilliformes</taxon>
        <taxon>Anguillidae</taxon>
        <taxon>Anguilla</taxon>
    </lineage>
</organism>
<proteinExistence type="predicted"/>
<accession>A0A0E9PHN0</accession>
<reference evidence="1" key="2">
    <citation type="journal article" date="2015" name="Fish Shellfish Immunol.">
        <title>Early steps in the European eel (Anguilla anguilla)-Vibrio vulnificus interaction in the gills: Role of the RtxA13 toxin.</title>
        <authorList>
            <person name="Callol A."/>
            <person name="Pajuelo D."/>
            <person name="Ebbesson L."/>
            <person name="Teles M."/>
            <person name="MacKenzie S."/>
            <person name="Amaro C."/>
        </authorList>
    </citation>
    <scope>NUCLEOTIDE SEQUENCE</scope>
</reference>
<dbReference type="EMBL" id="GBXM01104533">
    <property type="protein sequence ID" value="JAH04044.1"/>
    <property type="molecule type" value="Transcribed_RNA"/>
</dbReference>
<dbReference type="AlphaFoldDB" id="A0A0E9PHN0"/>
<evidence type="ECO:0000313" key="1">
    <source>
        <dbReference type="EMBL" id="JAH04044.1"/>
    </source>
</evidence>
<sequence>MFIAVAYTVEFHHSGGRTNIPLQQCESAICILLLRNTSFWLNSLISWFTFS</sequence>
<name>A0A0E9PHN0_ANGAN</name>
<reference evidence="1" key="1">
    <citation type="submission" date="2014-11" db="EMBL/GenBank/DDBJ databases">
        <authorList>
            <person name="Amaro Gonzalez C."/>
        </authorList>
    </citation>
    <scope>NUCLEOTIDE SEQUENCE</scope>
</reference>